<dbReference type="PANTHER" id="PTHR39226:SF1">
    <property type="entry name" value="RIKEN CDNA 1700013G24 GENE"/>
    <property type="match status" value="1"/>
</dbReference>
<evidence type="ECO:0000313" key="2">
    <source>
        <dbReference type="Ensembl" id="ENSAMEP00000021270.2"/>
    </source>
</evidence>
<feature type="region of interest" description="Disordered" evidence="1">
    <location>
        <begin position="121"/>
        <end position="187"/>
    </location>
</feature>
<feature type="compositionally biased region" description="Polar residues" evidence="1">
    <location>
        <begin position="121"/>
        <end position="140"/>
    </location>
</feature>
<name>G1MPG8_AILME</name>
<organism evidence="2 3">
    <name type="scientific">Ailuropoda melanoleuca</name>
    <name type="common">Giant panda</name>
    <dbReference type="NCBI Taxonomy" id="9646"/>
    <lineage>
        <taxon>Eukaryota</taxon>
        <taxon>Metazoa</taxon>
        <taxon>Chordata</taxon>
        <taxon>Craniata</taxon>
        <taxon>Vertebrata</taxon>
        <taxon>Euteleostomi</taxon>
        <taxon>Mammalia</taxon>
        <taxon>Eutheria</taxon>
        <taxon>Laurasiatheria</taxon>
        <taxon>Carnivora</taxon>
        <taxon>Caniformia</taxon>
        <taxon>Ursidae</taxon>
        <taxon>Ailuropoda</taxon>
    </lineage>
</organism>
<reference evidence="2" key="3">
    <citation type="submission" date="2025-09" db="UniProtKB">
        <authorList>
            <consortium name="Ensembl"/>
        </authorList>
    </citation>
    <scope>IDENTIFICATION</scope>
</reference>
<protein>
    <submittedName>
        <fullName evidence="2">Uncharacterized LOC100468079</fullName>
    </submittedName>
</protein>
<dbReference type="Ensembl" id="ENSAMET00000022039.2">
    <property type="protein sequence ID" value="ENSAMEP00000021270.2"/>
    <property type="gene ID" value="ENSAMEG00000020216.2"/>
</dbReference>
<dbReference type="AlphaFoldDB" id="G1MPG8"/>
<reference evidence="2 3" key="1">
    <citation type="journal article" date="2010" name="Nature">
        <title>The sequence and de novo assembly of the giant panda genome.</title>
        <authorList>
            <person name="Li R."/>
            <person name="Fan W."/>
            <person name="Tian G."/>
            <person name="Zhu H."/>
            <person name="He L."/>
            <person name="Cai J."/>
            <person name="Huang Q."/>
            <person name="Cai Q."/>
            <person name="Li B."/>
            <person name="Bai Y."/>
            <person name="Zhang Z."/>
            <person name="Zhang Y."/>
            <person name="Wang W."/>
            <person name="Li J."/>
            <person name="Wei F."/>
            <person name="Li H."/>
            <person name="Jian M."/>
            <person name="Li J."/>
            <person name="Zhang Z."/>
            <person name="Nielsen R."/>
            <person name="Li D."/>
            <person name="Gu W."/>
            <person name="Yang Z."/>
            <person name="Xuan Z."/>
            <person name="Ryder O.A."/>
            <person name="Leung F.C."/>
            <person name="Zhou Y."/>
            <person name="Cao J."/>
            <person name="Sun X."/>
            <person name="Fu Y."/>
            <person name="Fang X."/>
            <person name="Guo X."/>
            <person name="Wang B."/>
            <person name="Hou R."/>
            <person name="Shen F."/>
            <person name="Mu B."/>
            <person name="Ni P."/>
            <person name="Lin R."/>
            <person name="Qian W."/>
            <person name="Wang G."/>
            <person name="Yu C."/>
            <person name="Nie W."/>
            <person name="Wang J."/>
            <person name="Wu Z."/>
            <person name="Liang H."/>
            <person name="Min J."/>
            <person name="Wu Q."/>
            <person name="Cheng S."/>
            <person name="Ruan J."/>
            <person name="Wang M."/>
            <person name="Shi Z."/>
            <person name="Wen M."/>
            <person name="Liu B."/>
            <person name="Ren X."/>
            <person name="Zheng H."/>
            <person name="Dong D."/>
            <person name="Cook K."/>
            <person name="Shan G."/>
            <person name="Zhang H."/>
            <person name="Kosiol C."/>
            <person name="Xie X."/>
            <person name="Lu Z."/>
            <person name="Zheng H."/>
            <person name="Li Y."/>
            <person name="Steiner C.C."/>
            <person name="Lam T.T."/>
            <person name="Lin S."/>
            <person name="Zhang Q."/>
            <person name="Li G."/>
            <person name="Tian J."/>
            <person name="Gong T."/>
            <person name="Liu H."/>
            <person name="Zhang D."/>
            <person name="Fang L."/>
            <person name="Ye C."/>
            <person name="Zhang J."/>
            <person name="Hu W."/>
            <person name="Xu A."/>
            <person name="Ren Y."/>
            <person name="Zhang G."/>
            <person name="Bruford M.W."/>
            <person name="Li Q."/>
            <person name="Ma L."/>
            <person name="Guo Y."/>
            <person name="An N."/>
            <person name="Hu Y."/>
            <person name="Zheng Y."/>
            <person name="Shi Y."/>
            <person name="Li Z."/>
            <person name="Liu Q."/>
            <person name="Chen Y."/>
            <person name="Zhao J."/>
            <person name="Qu N."/>
            <person name="Zhao S."/>
            <person name="Tian F."/>
            <person name="Wang X."/>
            <person name="Wang H."/>
            <person name="Xu L."/>
            <person name="Liu X."/>
            <person name="Vinar T."/>
            <person name="Wang Y."/>
            <person name="Lam T.W."/>
            <person name="Yiu S.M."/>
            <person name="Liu S."/>
            <person name="Zhang H."/>
            <person name="Li D."/>
            <person name="Huang Y."/>
            <person name="Wang X."/>
            <person name="Yang G."/>
            <person name="Jiang Z."/>
            <person name="Wang J."/>
            <person name="Qin N."/>
            <person name="Li L."/>
            <person name="Li J."/>
            <person name="Bolund L."/>
            <person name="Kristiansen K."/>
            <person name="Wong G.K."/>
            <person name="Olson M."/>
            <person name="Zhang X."/>
            <person name="Li S."/>
            <person name="Yang H."/>
            <person name="Wang J."/>
            <person name="Wang J."/>
        </authorList>
    </citation>
    <scope>NUCLEOTIDE SEQUENCE [LARGE SCALE GENOMIC DNA]</scope>
</reference>
<keyword evidence="3" id="KW-1185">Reference proteome</keyword>
<evidence type="ECO:0000313" key="3">
    <source>
        <dbReference type="Proteomes" id="UP000008912"/>
    </source>
</evidence>
<dbReference type="PANTHER" id="PTHR39226">
    <property type="entry name" value="RIKEN CDNA 1700013G24 GENE"/>
    <property type="match status" value="1"/>
</dbReference>
<evidence type="ECO:0000256" key="1">
    <source>
        <dbReference type="SAM" id="MobiDB-lite"/>
    </source>
</evidence>
<gene>
    <name evidence="2" type="primary">LOC100468079</name>
</gene>
<proteinExistence type="predicted"/>
<accession>G1MPG8</accession>
<sequence length="395" mass="42785">MLTTAHGSYIGTSIELSDSLHNETPEKQGTLENIHPSLVLKIGLICPGGLRVARALRQGLGQDDLWRPLQALGFHDSMTWPAVWSGGMKASVASLEASSQRVSTTKLFCPAGTMSGRLVSRSNTSSRLNHANTVSSSAQTPGWPHGPSVTRANSLKRPRTPSGLEFSSCGSPSEQSDHPSSPRLPVRKICMGRPYDAKCVETSHLANHPKVSRRPAGRGSPHCLLCTDRPSGPCSPTFLDQLIKGINYLDRSTNAFYTTCPKSSLSLPRLAANYLERAANPIHLDQPDHSLRHSYSHPISSVAAFDNYANTSIVPSSRGVSALQYVDGSASTSCSRRIQSQTLTPESPQRPGMKLPELPLFGNGIFSLGRLPKFWEAIRSGWSAPEPISKPCSWW</sequence>
<dbReference type="GeneTree" id="ENSGT00390000004327"/>
<dbReference type="InParanoid" id="G1MPG8"/>
<reference evidence="2" key="2">
    <citation type="submission" date="2025-08" db="UniProtKB">
        <authorList>
            <consortium name="Ensembl"/>
        </authorList>
    </citation>
    <scope>IDENTIFICATION</scope>
</reference>
<dbReference type="Proteomes" id="UP000008912">
    <property type="component" value="Unassembled WGS sequence"/>
</dbReference>